<sequence length="23" mass="2761">MQFSQAYINRSLLYSQVNEIIKD</sequence>
<accession>A0A0A9PUT3</accession>
<dbReference type="EMBL" id="GBRH01274113">
    <property type="protein sequence ID" value="JAD23782.1"/>
    <property type="molecule type" value="Transcribed_RNA"/>
</dbReference>
<organism evidence="1">
    <name type="scientific">Arundo donax</name>
    <name type="common">Giant reed</name>
    <name type="synonym">Donax arundinaceus</name>
    <dbReference type="NCBI Taxonomy" id="35708"/>
    <lineage>
        <taxon>Eukaryota</taxon>
        <taxon>Viridiplantae</taxon>
        <taxon>Streptophyta</taxon>
        <taxon>Embryophyta</taxon>
        <taxon>Tracheophyta</taxon>
        <taxon>Spermatophyta</taxon>
        <taxon>Magnoliopsida</taxon>
        <taxon>Liliopsida</taxon>
        <taxon>Poales</taxon>
        <taxon>Poaceae</taxon>
        <taxon>PACMAD clade</taxon>
        <taxon>Arundinoideae</taxon>
        <taxon>Arundineae</taxon>
        <taxon>Arundo</taxon>
    </lineage>
</organism>
<reference evidence="1" key="1">
    <citation type="submission" date="2014-09" db="EMBL/GenBank/DDBJ databases">
        <authorList>
            <person name="Magalhaes I.L.F."/>
            <person name="Oliveira U."/>
            <person name="Santos F.R."/>
            <person name="Vidigal T.H.D.A."/>
            <person name="Brescovit A.D."/>
            <person name="Santos A.J."/>
        </authorList>
    </citation>
    <scope>NUCLEOTIDE SEQUENCE</scope>
    <source>
        <tissue evidence="1">Shoot tissue taken approximately 20 cm above the soil surface</tissue>
    </source>
</reference>
<reference evidence="1" key="2">
    <citation type="journal article" date="2015" name="Data Brief">
        <title>Shoot transcriptome of the giant reed, Arundo donax.</title>
        <authorList>
            <person name="Barrero R.A."/>
            <person name="Guerrero F.D."/>
            <person name="Moolhuijzen P."/>
            <person name="Goolsby J.A."/>
            <person name="Tidwell J."/>
            <person name="Bellgard S.E."/>
            <person name="Bellgard M.I."/>
        </authorList>
    </citation>
    <scope>NUCLEOTIDE SEQUENCE</scope>
    <source>
        <tissue evidence="1">Shoot tissue taken approximately 20 cm above the soil surface</tissue>
    </source>
</reference>
<name>A0A0A9PUT3_ARUDO</name>
<dbReference type="AlphaFoldDB" id="A0A0A9PUT3"/>
<protein>
    <submittedName>
        <fullName evidence="1">Uncharacterized protein</fullName>
    </submittedName>
</protein>
<proteinExistence type="predicted"/>
<evidence type="ECO:0000313" key="1">
    <source>
        <dbReference type="EMBL" id="JAD23782.1"/>
    </source>
</evidence>